<dbReference type="OrthoDB" id="301340at2759"/>
<evidence type="ECO:0000313" key="4">
    <source>
        <dbReference type="Proteomes" id="UP000683925"/>
    </source>
</evidence>
<keyword evidence="1" id="KW-0862">Zinc</keyword>
<accession>A0A8S1VS10</accession>
<protein>
    <recommendedName>
        <fullName evidence="2">C2H2-type domain-containing protein</fullName>
    </recommendedName>
</protein>
<dbReference type="EMBL" id="CAJJDP010000070">
    <property type="protein sequence ID" value="CAD8178539.1"/>
    <property type="molecule type" value="Genomic_DNA"/>
</dbReference>
<comment type="caution">
    <text evidence="3">The sequence shown here is derived from an EMBL/GenBank/DDBJ whole genome shotgun (WGS) entry which is preliminary data.</text>
</comment>
<dbReference type="PROSITE" id="PS50157">
    <property type="entry name" value="ZINC_FINGER_C2H2_2"/>
    <property type="match status" value="1"/>
</dbReference>
<proteinExistence type="predicted"/>
<feature type="domain" description="C2H2-type" evidence="2">
    <location>
        <begin position="89"/>
        <end position="117"/>
    </location>
</feature>
<organism evidence="3 4">
    <name type="scientific">Paramecium octaurelia</name>
    <dbReference type="NCBI Taxonomy" id="43137"/>
    <lineage>
        <taxon>Eukaryota</taxon>
        <taxon>Sar</taxon>
        <taxon>Alveolata</taxon>
        <taxon>Ciliophora</taxon>
        <taxon>Intramacronucleata</taxon>
        <taxon>Oligohymenophorea</taxon>
        <taxon>Peniculida</taxon>
        <taxon>Parameciidae</taxon>
        <taxon>Paramecium</taxon>
    </lineage>
</organism>
<keyword evidence="1" id="KW-0479">Metal-binding</keyword>
<gene>
    <name evidence="3" type="ORF">POCTA_138.1.T0710112</name>
</gene>
<sequence length="141" mass="16744">MKQFQLASAIFLKEFLRLVDLSSLNIESIDERIEQLKTQILLNQQFNGFIKEEENYNPFTKWSEQENLNQQKTKKKQTNQIKCNGKQYFQCGKCSKKFNHPSSLSRHKKNQHTNIKQDLIELKQLQTQQQEIVITLTDLQN</sequence>
<dbReference type="AlphaFoldDB" id="A0A8S1VS10"/>
<reference evidence="3" key="1">
    <citation type="submission" date="2021-01" db="EMBL/GenBank/DDBJ databases">
        <authorList>
            <consortium name="Genoscope - CEA"/>
            <person name="William W."/>
        </authorList>
    </citation>
    <scope>NUCLEOTIDE SEQUENCE</scope>
</reference>
<name>A0A8S1VS10_PAROT</name>
<dbReference type="GO" id="GO:0008270">
    <property type="term" value="F:zinc ion binding"/>
    <property type="evidence" value="ECO:0007669"/>
    <property type="project" value="UniProtKB-KW"/>
</dbReference>
<evidence type="ECO:0000256" key="1">
    <source>
        <dbReference type="PROSITE-ProRule" id="PRU00042"/>
    </source>
</evidence>
<keyword evidence="4" id="KW-1185">Reference proteome</keyword>
<dbReference type="Proteomes" id="UP000683925">
    <property type="component" value="Unassembled WGS sequence"/>
</dbReference>
<keyword evidence="1" id="KW-0863">Zinc-finger</keyword>
<evidence type="ECO:0000313" key="3">
    <source>
        <dbReference type="EMBL" id="CAD8178539.1"/>
    </source>
</evidence>
<evidence type="ECO:0000259" key="2">
    <source>
        <dbReference type="PROSITE" id="PS50157"/>
    </source>
</evidence>
<dbReference type="SMART" id="SM00355">
    <property type="entry name" value="ZnF_C2H2"/>
    <property type="match status" value="1"/>
</dbReference>
<dbReference type="OMA" id="QHTNIKQ"/>
<dbReference type="PROSITE" id="PS00028">
    <property type="entry name" value="ZINC_FINGER_C2H2_1"/>
    <property type="match status" value="1"/>
</dbReference>
<dbReference type="InterPro" id="IPR013087">
    <property type="entry name" value="Znf_C2H2_type"/>
</dbReference>